<evidence type="ECO:0000259" key="8">
    <source>
        <dbReference type="PROSITE" id="PS50850"/>
    </source>
</evidence>
<feature type="domain" description="Major facilitator superfamily (MFS) profile" evidence="8">
    <location>
        <begin position="77"/>
        <end position="509"/>
    </location>
</feature>
<feature type="transmembrane region" description="Helical" evidence="7">
    <location>
        <begin position="387"/>
        <end position="406"/>
    </location>
</feature>
<dbReference type="PANTHER" id="PTHR23502:SF68">
    <property type="entry name" value="MULTIDRUG TRANSPORTER, PUTATIVE (AFU_ORTHOLOGUE AFUA_3G01120)-RELATED"/>
    <property type="match status" value="1"/>
</dbReference>
<dbReference type="Proteomes" id="UP000799750">
    <property type="component" value="Unassembled WGS sequence"/>
</dbReference>
<keyword evidence="4 7" id="KW-1133">Transmembrane helix</keyword>
<dbReference type="Gene3D" id="1.20.1250.20">
    <property type="entry name" value="MFS general substrate transporter like domains"/>
    <property type="match status" value="1"/>
</dbReference>
<evidence type="ECO:0000313" key="10">
    <source>
        <dbReference type="Proteomes" id="UP000799750"/>
    </source>
</evidence>
<feature type="region of interest" description="Disordered" evidence="6">
    <location>
        <begin position="1"/>
        <end position="48"/>
    </location>
</feature>
<dbReference type="OrthoDB" id="5296287at2759"/>
<keyword evidence="5 7" id="KW-0472">Membrane</keyword>
<keyword evidence="3 7" id="KW-0812">Transmembrane</keyword>
<dbReference type="AlphaFoldDB" id="A0A6A6QD65"/>
<feature type="transmembrane region" description="Helical" evidence="7">
    <location>
        <begin position="232"/>
        <end position="252"/>
    </location>
</feature>
<dbReference type="SUPFAM" id="SSF103473">
    <property type="entry name" value="MFS general substrate transporter"/>
    <property type="match status" value="1"/>
</dbReference>
<evidence type="ECO:0000256" key="7">
    <source>
        <dbReference type="SAM" id="Phobius"/>
    </source>
</evidence>
<evidence type="ECO:0000256" key="3">
    <source>
        <dbReference type="ARBA" id="ARBA00022692"/>
    </source>
</evidence>
<feature type="transmembrane region" description="Helical" evidence="7">
    <location>
        <begin position="113"/>
        <end position="132"/>
    </location>
</feature>
<evidence type="ECO:0000256" key="1">
    <source>
        <dbReference type="ARBA" id="ARBA00004141"/>
    </source>
</evidence>
<dbReference type="InterPro" id="IPR011701">
    <property type="entry name" value="MFS"/>
</dbReference>
<feature type="transmembrane region" description="Helical" evidence="7">
    <location>
        <begin position="303"/>
        <end position="326"/>
    </location>
</feature>
<gene>
    <name evidence="9" type="ORF">BU16DRAFT_518706</name>
</gene>
<dbReference type="InterPro" id="IPR020846">
    <property type="entry name" value="MFS_dom"/>
</dbReference>
<dbReference type="FunFam" id="1.20.1250.20:FF:000011">
    <property type="entry name" value="MFS multidrug transporter, putative"/>
    <property type="match status" value="1"/>
</dbReference>
<protein>
    <submittedName>
        <fullName evidence="9">MFS general substrate transporter</fullName>
    </submittedName>
</protein>
<evidence type="ECO:0000256" key="4">
    <source>
        <dbReference type="ARBA" id="ARBA00022989"/>
    </source>
</evidence>
<dbReference type="Pfam" id="PF07690">
    <property type="entry name" value="MFS_1"/>
    <property type="match status" value="1"/>
</dbReference>
<reference evidence="9" key="1">
    <citation type="journal article" date="2020" name="Stud. Mycol.">
        <title>101 Dothideomycetes genomes: a test case for predicting lifestyles and emergence of pathogens.</title>
        <authorList>
            <person name="Haridas S."/>
            <person name="Albert R."/>
            <person name="Binder M."/>
            <person name="Bloem J."/>
            <person name="Labutti K."/>
            <person name="Salamov A."/>
            <person name="Andreopoulos B."/>
            <person name="Baker S."/>
            <person name="Barry K."/>
            <person name="Bills G."/>
            <person name="Bluhm B."/>
            <person name="Cannon C."/>
            <person name="Castanera R."/>
            <person name="Culley D."/>
            <person name="Daum C."/>
            <person name="Ezra D."/>
            <person name="Gonzalez J."/>
            <person name="Henrissat B."/>
            <person name="Kuo A."/>
            <person name="Liang C."/>
            <person name="Lipzen A."/>
            <person name="Lutzoni F."/>
            <person name="Magnuson J."/>
            <person name="Mondo S."/>
            <person name="Nolan M."/>
            <person name="Ohm R."/>
            <person name="Pangilinan J."/>
            <person name="Park H.-J."/>
            <person name="Ramirez L."/>
            <person name="Alfaro M."/>
            <person name="Sun H."/>
            <person name="Tritt A."/>
            <person name="Yoshinaga Y."/>
            <person name="Zwiers L.-H."/>
            <person name="Turgeon B."/>
            <person name="Goodwin S."/>
            <person name="Spatafora J."/>
            <person name="Crous P."/>
            <person name="Grigoriev I."/>
        </authorList>
    </citation>
    <scope>NUCLEOTIDE SEQUENCE</scope>
    <source>
        <strain evidence="9">CBS 269.34</strain>
    </source>
</reference>
<feature type="transmembrane region" description="Helical" evidence="7">
    <location>
        <begin position="144"/>
        <end position="165"/>
    </location>
</feature>
<dbReference type="GO" id="GO:0022857">
    <property type="term" value="F:transmembrane transporter activity"/>
    <property type="evidence" value="ECO:0007669"/>
    <property type="project" value="InterPro"/>
</dbReference>
<dbReference type="PROSITE" id="PS50850">
    <property type="entry name" value="MFS"/>
    <property type="match status" value="1"/>
</dbReference>
<feature type="transmembrane region" description="Helical" evidence="7">
    <location>
        <begin position="78"/>
        <end position="98"/>
    </location>
</feature>
<feature type="transmembrane region" description="Helical" evidence="7">
    <location>
        <begin position="412"/>
        <end position="438"/>
    </location>
</feature>
<name>A0A6A6QD65_9PEZI</name>
<feature type="transmembrane region" description="Helical" evidence="7">
    <location>
        <begin position="480"/>
        <end position="500"/>
    </location>
</feature>
<comment type="similarity">
    <text evidence="2">Belongs to the major facilitator superfamily.</text>
</comment>
<evidence type="ECO:0000256" key="6">
    <source>
        <dbReference type="SAM" id="MobiDB-lite"/>
    </source>
</evidence>
<dbReference type="PANTHER" id="PTHR23502">
    <property type="entry name" value="MAJOR FACILITATOR SUPERFAMILY"/>
    <property type="match status" value="1"/>
</dbReference>
<feature type="transmembrane region" description="Helical" evidence="7">
    <location>
        <begin position="203"/>
        <end position="226"/>
    </location>
</feature>
<comment type="subcellular location">
    <subcellularLocation>
        <location evidence="1">Membrane</location>
        <topology evidence="1">Multi-pass membrane protein</topology>
    </subcellularLocation>
</comment>
<organism evidence="9 10">
    <name type="scientific">Lophium mytilinum</name>
    <dbReference type="NCBI Taxonomy" id="390894"/>
    <lineage>
        <taxon>Eukaryota</taxon>
        <taxon>Fungi</taxon>
        <taxon>Dikarya</taxon>
        <taxon>Ascomycota</taxon>
        <taxon>Pezizomycotina</taxon>
        <taxon>Dothideomycetes</taxon>
        <taxon>Pleosporomycetidae</taxon>
        <taxon>Mytilinidiales</taxon>
        <taxon>Mytilinidiaceae</taxon>
        <taxon>Lophium</taxon>
    </lineage>
</organism>
<dbReference type="InterPro" id="IPR036259">
    <property type="entry name" value="MFS_trans_sf"/>
</dbReference>
<evidence type="ECO:0000256" key="5">
    <source>
        <dbReference type="ARBA" id="ARBA00023136"/>
    </source>
</evidence>
<sequence length="516" mass="56331">MRIPGIGSTQPVHRITGTHTSSSESSEDTEKQEQTTASERPISCSETSSIDGTCVDWDGPNDPAQPVNWSLRKKAKNLAIITYLSFLTPFSSTMFAPAVSDVMKTFHSTNSELASFAVSACVLGYFVGPLFLGPASELYGRAPIYHMCNFFFTIFCVGCAVSNSLGLLITFRFLAGMFGGCPITIGAGSLADMFKQEERGTMIAIWAIGPLVGPIIGPIAGGFLSQNADWRWVFWLIAIAAGIGALLSLLLLDETYPPTILGDKVARLRKSVRNKSFHSVYDADPNRRTSKVFIYGIVRAVRLFLFSPIVSILSIYQGVSFGYLYLLFTTFLPIFQTRYHFSEGAVGLAFLGIGIGSIVAQVFGGLASDAILRKLAGNGVLKPEYRLPPLFPICFLIPISLFWYGWSAEKKAHWIVPLVGTGVLGFALNMVFTCIVTYLIDAHPLHETSAVAASVAVRSLGGALFPLAGRAMYKAMGLGWGNSLLGFLTLAMCPFPWLFYKYGERIRTNPKFQIKW</sequence>
<dbReference type="GO" id="GO:0016020">
    <property type="term" value="C:membrane"/>
    <property type="evidence" value="ECO:0007669"/>
    <property type="project" value="UniProtKB-SubCell"/>
</dbReference>
<feature type="transmembrane region" description="Helical" evidence="7">
    <location>
        <begin position="346"/>
        <end position="366"/>
    </location>
</feature>
<evidence type="ECO:0000256" key="2">
    <source>
        <dbReference type="ARBA" id="ARBA00008335"/>
    </source>
</evidence>
<evidence type="ECO:0000313" key="9">
    <source>
        <dbReference type="EMBL" id="KAF2490029.1"/>
    </source>
</evidence>
<dbReference type="CDD" id="cd17323">
    <property type="entry name" value="MFS_Tpo1_MDR_like"/>
    <property type="match status" value="1"/>
</dbReference>
<dbReference type="EMBL" id="MU004198">
    <property type="protein sequence ID" value="KAF2490029.1"/>
    <property type="molecule type" value="Genomic_DNA"/>
</dbReference>
<keyword evidence="10" id="KW-1185">Reference proteome</keyword>
<accession>A0A6A6QD65</accession>
<proteinExistence type="inferred from homology"/>